<evidence type="ECO:0000256" key="1">
    <source>
        <dbReference type="ARBA" id="ARBA00004651"/>
    </source>
</evidence>
<dbReference type="GO" id="GO:0043190">
    <property type="term" value="C:ATP-binding cassette (ABC) transporter complex"/>
    <property type="evidence" value="ECO:0007669"/>
    <property type="project" value="InterPro"/>
</dbReference>
<evidence type="ECO:0000256" key="6">
    <source>
        <dbReference type="SAM" id="Phobius"/>
    </source>
</evidence>
<comment type="subcellular location">
    <subcellularLocation>
        <location evidence="1">Cell membrane</location>
        <topology evidence="1">Multi-pass membrane protein</topology>
    </subcellularLocation>
</comment>
<name>A0A645B9T8_9ZZZZ</name>
<comment type="caution">
    <text evidence="7">The sequence shown here is derived from an EMBL/GenBank/DDBJ whole genome shotgun (WGS) entry which is preliminary data.</text>
</comment>
<evidence type="ECO:0000256" key="5">
    <source>
        <dbReference type="ARBA" id="ARBA00023136"/>
    </source>
</evidence>
<dbReference type="InterPro" id="IPR003339">
    <property type="entry name" value="ABC/ECF_trnsptr_transmembrane"/>
</dbReference>
<keyword evidence="3 6" id="KW-0812">Transmembrane</keyword>
<dbReference type="GO" id="GO:0006824">
    <property type="term" value="P:cobalt ion transport"/>
    <property type="evidence" value="ECO:0007669"/>
    <property type="project" value="InterPro"/>
</dbReference>
<dbReference type="Pfam" id="PF02361">
    <property type="entry name" value="CbiQ"/>
    <property type="match status" value="1"/>
</dbReference>
<organism evidence="7">
    <name type="scientific">bioreactor metagenome</name>
    <dbReference type="NCBI Taxonomy" id="1076179"/>
    <lineage>
        <taxon>unclassified sequences</taxon>
        <taxon>metagenomes</taxon>
        <taxon>ecological metagenomes</taxon>
    </lineage>
</organism>
<dbReference type="CDD" id="cd16914">
    <property type="entry name" value="EcfT"/>
    <property type="match status" value="1"/>
</dbReference>
<sequence length="265" mass="29006">MTDLSSAMKSFCSLEQLAEGDSAFHRLSPGAKLTITLVYVVCVISFPSRSLSALVPFAAYPILAMALSGTPWKTLLQRMVVAAPFVVFTALSNLLLDRRALYFLGPIPVSGGLLSCLSILIKAFLCVSAVLLLVSTTSMTALTAQLVQLHVPKIFCLQLTLTYRYVSLLIQKAQQMYTAYQLRSCSKRGIQMRDMGCFLGQLLLRSYDQAGRIYCAMKCRGYDGTYHVRSQTSATAKDILTAGGAAALFLLLRFFNLSLLLGRLV</sequence>
<keyword evidence="5 6" id="KW-0472">Membrane</keyword>
<keyword evidence="2" id="KW-1003">Cell membrane</keyword>
<protein>
    <submittedName>
        <fullName evidence="7">Energy-coupling factor transporter transmembrane protein EcfT</fullName>
    </submittedName>
</protein>
<feature type="transmembrane region" description="Helical" evidence="6">
    <location>
        <begin position="239"/>
        <end position="261"/>
    </location>
</feature>
<feature type="transmembrane region" description="Helical" evidence="6">
    <location>
        <begin position="36"/>
        <end position="63"/>
    </location>
</feature>
<dbReference type="NCBIfam" id="TIGR02454">
    <property type="entry name" value="ECF_T_CbiQ"/>
    <property type="match status" value="1"/>
</dbReference>
<evidence type="ECO:0000256" key="4">
    <source>
        <dbReference type="ARBA" id="ARBA00022989"/>
    </source>
</evidence>
<keyword evidence="4 6" id="KW-1133">Transmembrane helix</keyword>
<feature type="transmembrane region" description="Helical" evidence="6">
    <location>
        <begin position="146"/>
        <end position="166"/>
    </location>
</feature>
<reference evidence="7" key="1">
    <citation type="submission" date="2019-08" db="EMBL/GenBank/DDBJ databases">
        <authorList>
            <person name="Kucharzyk K."/>
            <person name="Murdoch R.W."/>
            <person name="Higgins S."/>
            <person name="Loffler F."/>
        </authorList>
    </citation>
    <scope>NUCLEOTIDE SEQUENCE</scope>
</reference>
<accession>A0A645B9T8</accession>
<dbReference type="PANTHER" id="PTHR34857:SF2">
    <property type="entry name" value="SLL0384 PROTEIN"/>
    <property type="match status" value="1"/>
</dbReference>
<feature type="transmembrane region" description="Helical" evidence="6">
    <location>
        <begin position="108"/>
        <end position="134"/>
    </location>
</feature>
<evidence type="ECO:0000313" key="7">
    <source>
        <dbReference type="EMBL" id="MPM62167.1"/>
    </source>
</evidence>
<dbReference type="AlphaFoldDB" id="A0A645B9T8"/>
<dbReference type="InterPro" id="IPR051611">
    <property type="entry name" value="ECF_transporter_component"/>
</dbReference>
<dbReference type="InterPro" id="IPR012809">
    <property type="entry name" value="ECF_CbiQ"/>
</dbReference>
<gene>
    <name evidence="7" type="primary">ecfT_42</name>
    <name evidence="7" type="ORF">SDC9_109033</name>
</gene>
<dbReference type="PANTHER" id="PTHR34857">
    <property type="entry name" value="SLL0384 PROTEIN"/>
    <property type="match status" value="1"/>
</dbReference>
<evidence type="ECO:0000256" key="2">
    <source>
        <dbReference type="ARBA" id="ARBA00022475"/>
    </source>
</evidence>
<feature type="transmembrane region" description="Helical" evidence="6">
    <location>
        <begin position="75"/>
        <end position="96"/>
    </location>
</feature>
<proteinExistence type="predicted"/>
<evidence type="ECO:0000256" key="3">
    <source>
        <dbReference type="ARBA" id="ARBA00022692"/>
    </source>
</evidence>
<dbReference type="EMBL" id="VSSQ01018725">
    <property type="protein sequence ID" value="MPM62167.1"/>
    <property type="molecule type" value="Genomic_DNA"/>
</dbReference>